<name>A0A0A8YXG5_ARUDO</name>
<dbReference type="EMBL" id="GBRH01266619">
    <property type="protein sequence ID" value="JAD31276.1"/>
    <property type="molecule type" value="Transcribed_RNA"/>
</dbReference>
<organism evidence="1">
    <name type="scientific">Arundo donax</name>
    <name type="common">Giant reed</name>
    <name type="synonym">Donax arundinaceus</name>
    <dbReference type="NCBI Taxonomy" id="35708"/>
    <lineage>
        <taxon>Eukaryota</taxon>
        <taxon>Viridiplantae</taxon>
        <taxon>Streptophyta</taxon>
        <taxon>Embryophyta</taxon>
        <taxon>Tracheophyta</taxon>
        <taxon>Spermatophyta</taxon>
        <taxon>Magnoliopsida</taxon>
        <taxon>Liliopsida</taxon>
        <taxon>Poales</taxon>
        <taxon>Poaceae</taxon>
        <taxon>PACMAD clade</taxon>
        <taxon>Arundinoideae</taxon>
        <taxon>Arundineae</taxon>
        <taxon>Arundo</taxon>
    </lineage>
</organism>
<protein>
    <submittedName>
        <fullName evidence="1">Uncharacterized protein</fullName>
    </submittedName>
</protein>
<dbReference type="AlphaFoldDB" id="A0A0A8YXG5"/>
<sequence length="27" mass="3271">MIELLVSCTRLYCSNLYDQECTRKFQI</sequence>
<proteinExistence type="predicted"/>
<reference evidence="1" key="1">
    <citation type="submission" date="2014-09" db="EMBL/GenBank/DDBJ databases">
        <authorList>
            <person name="Magalhaes I.L.F."/>
            <person name="Oliveira U."/>
            <person name="Santos F.R."/>
            <person name="Vidigal T.H.D.A."/>
            <person name="Brescovit A.D."/>
            <person name="Santos A.J."/>
        </authorList>
    </citation>
    <scope>NUCLEOTIDE SEQUENCE</scope>
    <source>
        <tissue evidence="1">Shoot tissue taken approximately 20 cm above the soil surface</tissue>
    </source>
</reference>
<evidence type="ECO:0000313" key="1">
    <source>
        <dbReference type="EMBL" id="JAD31276.1"/>
    </source>
</evidence>
<reference evidence="1" key="2">
    <citation type="journal article" date="2015" name="Data Brief">
        <title>Shoot transcriptome of the giant reed, Arundo donax.</title>
        <authorList>
            <person name="Barrero R.A."/>
            <person name="Guerrero F.D."/>
            <person name="Moolhuijzen P."/>
            <person name="Goolsby J.A."/>
            <person name="Tidwell J."/>
            <person name="Bellgard S.E."/>
            <person name="Bellgard M.I."/>
        </authorList>
    </citation>
    <scope>NUCLEOTIDE SEQUENCE</scope>
    <source>
        <tissue evidence="1">Shoot tissue taken approximately 20 cm above the soil surface</tissue>
    </source>
</reference>
<accession>A0A0A8YXG5</accession>